<dbReference type="Proteomes" id="UP000007978">
    <property type="component" value="Unassembled WGS sequence"/>
</dbReference>
<protein>
    <submittedName>
        <fullName evidence="1">Uncharacterized protein</fullName>
    </submittedName>
</protein>
<dbReference type="GeneID" id="20364961"/>
<evidence type="ECO:0000313" key="2">
    <source>
        <dbReference type="Proteomes" id="UP000007978"/>
    </source>
</evidence>
<gene>
    <name evidence="1" type="ORF">FPSE_06343</name>
</gene>
<name>K3UMS9_FUSPC</name>
<dbReference type="EMBL" id="AFNW01000136">
    <property type="protein sequence ID" value="EKJ73481.1"/>
    <property type="molecule type" value="Genomic_DNA"/>
</dbReference>
<keyword evidence="2" id="KW-1185">Reference proteome</keyword>
<organism evidence="1 2">
    <name type="scientific">Fusarium pseudograminearum (strain CS3096)</name>
    <name type="common">Wheat and barley crown-rot fungus</name>
    <dbReference type="NCBI Taxonomy" id="1028729"/>
    <lineage>
        <taxon>Eukaryota</taxon>
        <taxon>Fungi</taxon>
        <taxon>Dikarya</taxon>
        <taxon>Ascomycota</taxon>
        <taxon>Pezizomycotina</taxon>
        <taxon>Sordariomycetes</taxon>
        <taxon>Hypocreomycetidae</taxon>
        <taxon>Hypocreales</taxon>
        <taxon>Nectriaceae</taxon>
        <taxon>Fusarium</taxon>
    </lineage>
</organism>
<accession>K3UMS9</accession>
<dbReference type="AlphaFoldDB" id="K3UMS9"/>
<sequence>NILECYRFLKYLLPLYRILIKGSSNKVI</sequence>
<reference evidence="1 2" key="1">
    <citation type="journal article" date="2012" name="PLoS Pathog.">
        <title>Comparative pathogenomics reveals horizontally acquired novel virulence genes in fungi infecting cereal hosts.</title>
        <authorList>
            <person name="Gardiner D.M."/>
            <person name="McDonald M.C."/>
            <person name="Covarelli L."/>
            <person name="Solomon P.S."/>
            <person name="Rusu A.G."/>
            <person name="Marshall M."/>
            <person name="Kazan K."/>
            <person name="Chakraborty S."/>
            <person name="McDonald B.A."/>
            <person name="Manners J.M."/>
        </authorList>
    </citation>
    <scope>NUCLEOTIDE SEQUENCE [LARGE SCALE GENOMIC DNA]</scope>
    <source>
        <strain evidence="1 2">CS3096</strain>
    </source>
</reference>
<proteinExistence type="predicted"/>
<dbReference type="RefSeq" id="XP_061844443.1">
    <property type="nucleotide sequence ID" value="XM_061988444.1"/>
</dbReference>
<evidence type="ECO:0000313" key="1">
    <source>
        <dbReference type="EMBL" id="EKJ73481.1"/>
    </source>
</evidence>
<feature type="non-terminal residue" evidence="1">
    <location>
        <position position="1"/>
    </location>
</feature>
<comment type="caution">
    <text evidence="1">The sequence shown here is derived from an EMBL/GenBank/DDBJ whole genome shotgun (WGS) entry which is preliminary data.</text>
</comment>